<proteinExistence type="predicted"/>
<dbReference type="Proteomes" id="UP000299102">
    <property type="component" value="Unassembled WGS sequence"/>
</dbReference>
<accession>A0A4C1V7E6</accession>
<dbReference type="AlphaFoldDB" id="A0A4C1V7E6"/>
<sequence length="142" mass="15597">MWARPIKACSWVPADNNFNTDYVFLGIAPTAYAFSTSPIGQQRPLKMHPSPAGHMDTQVARRIRVTEKLLAPDTKARNTKNATKSLVDQQQSAPTLPPAGVVNSCGVVTCEPFVPGPFERSKPRQSGSMLSLLVIFRFQRDA</sequence>
<keyword evidence="2" id="KW-1185">Reference proteome</keyword>
<comment type="caution">
    <text evidence="1">The sequence shown here is derived from an EMBL/GenBank/DDBJ whole genome shotgun (WGS) entry which is preliminary data.</text>
</comment>
<gene>
    <name evidence="1" type="ORF">EVAR_29865_1</name>
</gene>
<reference evidence="1 2" key="1">
    <citation type="journal article" date="2019" name="Commun. Biol.">
        <title>The bagworm genome reveals a unique fibroin gene that provides high tensile strength.</title>
        <authorList>
            <person name="Kono N."/>
            <person name="Nakamura H."/>
            <person name="Ohtoshi R."/>
            <person name="Tomita M."/>
            <person name="Numata K."/>
            <person name="Arakawa K."/>
        </authorList>
    </citation>
    <scope>NUCLEOTIDE SEQUENCE [LARGE SCALE GENOMIC DNA]</scope>
</reference>
<name>A0A4C1V7E6_EUMVA</name>
<dbReference type="EMBL" id="BGZK01000289">
    <property type="protein sequence ID" value="GBP34470.1"/>
    <property type="molecule type" value="Genomic_DNA"/>
</dbReference>
<evidence type="ECO:0000313" key="2">
    <source>
        <dbReference type="Proteomes" id="UP000299102"/>
    </source>
</evidence>
<evidence type="ECO:0000313" key="1">
    <source>
        <dbReference type="EMBL" id="GBP34470.1"/>
    </source>
</evidence>
<protein>
    <submittedName>
        <fullName evidence="1">Uncharacterized protein</fullName>
    </submittedName>
</protein>
<organism evidence="1 2">
    <name type="scientific">Eumeta variegata</name>
    <name type="common">Bagworm moth</name>
    <name type="synonym">Eumeta japonica</name>
    <dbReference type="NCBI Taxonomy" id="151549"/>
    <lineage>
        <taxon>Eukaryota</taxon>
        <taxon>Metazoa</taxon>
        <taxon>Ecdysozoa</taxon>
        <taxon>Arthropoda</taxon>
        <taxon>Hexapoda</taxon>
        <taxon>Insecta</taxon>
        <taxon>Pterygota</taxon>
        <taxon>Neoptera</taxon>
        <taxon>Endopterygota</taxon>
        <taxon>Lepidoptera</taxon>
        <taxon>Glossata</taxon>
        <taxon>Ditrysia</taxon>
        <taxon>Tineoidea</taxon>
        <taxon>Psychidae</taxon>
        <taxon>Oiketicinae</taxon>
        <taxon>Eumeta</taxon>
    </lineage>
</organism>